<dbReference type="GO" id="GO:0043190">
    <property type="term" value="C:ATP-binding cassette (ABC) transporter complex"/>
    <property type="evidence" value="ECO:0007669"/>
    <property type="project" value="InterPro"/>
</dbReference>
<gene>
    <name evidence="5" type="ORF">SAMN04487859_11427</name>
</gene>
<dbReference type="Pfam" id="PF08402">
    <property type="entry name" value="TOBE_2"/>
    <property type="match status" value="1"/>
</dbReference>
<dbReference type="STRING" id="1005928.SAMN04487859_11427"/>
<dbReference type="InterPro" id="IPR003593">
    <property type="entry name" value="AAA+_ATPase"/>
</dbReference>
<name>A0A1I5DZW9_9RHOB</name>
<dbReference type="PROSITE" id="PS00211">
    <property type="entry name" value="ABC_TRANSPORTER_1"/>
    <property type="match status" value="1"/>
</dbReference>
<dbReference type="EMBL" id="FOVP01000014">
    <property type="protein sequence ID" value="SFO04746.1"/>
    <property type="molecule type" value="Genomic_DNA"/>
</dbReference>
<dbReference type="PROSITE" id="PS50893">
    <property type="entry name" value="ABC_TRANSPORTER_2"/>
    <property type="match status" value="1"/>
</dbReference>
<keyword evidence="1" id="KW-0813">Transport</keyword>
<accession>A0A1I5DZW9</accession>
<keyword evidence="2" id="KW-0547">Nucleotide-binding</keyword>
<keyword evidence="3 5" id="KW-0067">ATP-binding</keyword>
<dbReference type="PANTHER" id="PTHR42781:SF4">
    <property type="entry name" value="SPERMIDINE_PUTRESCINE IMPORT ATP-BINDING PROTEIN POTA"/>
    <property type="match status" value="1"/>
</dbReference>
<dbReference type="GO" id="GO:0016887">
    <property type="term" value="F:ATP hydrolysis activity"/>
    <property type="evidence" value="ECO:0007669"/>
    <property type="project" value="InterPro"/>
</dbReference>
<dbReference type="SUPFAM" id="SSF52540">
    <property type="entry name" value="P-loop containing nucleoside triphosphate hydrolases"/>
    <property type="match status" value="1"/>
</dbReference>
<reference evidence="6" key="1">
    <citation type="submission" date="2016-10" db="EMBL/GenBank/DDBJ databases">
        <authorList>
            <person name="Varghese N."/>
            <person name="Submissions S."/>
        </authorList>
    </citation>
    <scope>NUCLEOTIDE SEQUENCE [LARGE SCALE GENOMIC DNA]</scope>
    <source>
        <strain evidence="6">DSM 28463</strain>
    </source>
</reference>
<dbReference type="Gene3D" id="2.40.50.100">
    <property type="match status" value="1"/>
</dbReference>
<dbReference type="OrthoDB" id="9802264at2"/>
<dbReference type="GO" id="GO:0005524">
    <property type="term" value="F:ATP binding"/>
    <property type="evidence" value="ECO:0007669"/>
    <property type="project" value="UniProtKB-KW"/>
</dbReference>
<dbReference type="SMART" id="SM00382">
    <property type="entry name" value="AAA"/>
    <property type="match status" value="1"/>
</dbReference>
<organism evidence="5 6">
    <name type="scientific">Roseovarius lutimaris</name>
    <dbReference type="NCBI Taxonomy" id="1005928"/>
    <lineage>
        <taxon>Bacteria</taxon>
        <taxon>Pseudomonadati</taxon>
        <taxon>Pseudomonadota</taxon>
        <taxon>Alphaproteobacteria</taxon>
        <taxon>Rhodobacterales</taxon>
        <taxon>Roseobacteraceae</taxon>
        <taxon>Roseovarius</taxon>
    </lineage>
</organism>
<dbReference type="InterPro" id="IPR003439">
    <property type="entry name" value="ABC_transporter-like_ATP-bd"/>
</dbReference>
<dbReference type="Gene3D" id="3.40.50.300">
    <property type="entry name" value="P-loop containing nucleotide triphosphate hydrolases"/>
    <property type="match status" value="1"/>
</dbReference>
<dbReference type="InterPro" id="IPR008995">
    <property type="entry name" value="Mo/tungstate-bd_C_term_dom"/>
</dbReference>
<dbReference type="InterPro" id="IPR017871">
    <property type="entry name" value="ABC_transporter-like_CS"/>
</dbReference>
<keyword evidence="6" id="KW-1185">Reference proteome</keyword>
<dbReference type="Proteomes" id="UP000198599">
    <property type="component" value="Unassembled WGS sequence"/>
</dbReference>
<dbReference type="SUPFAM" id="SSF50331">
    <property type="entry name" value="MOP-like"/>
    <property type="match status" value="1"/>
</dbReference>
<protein>
    <submittedName>
        <fullName evidence="5">Iron(III) transport system ATP-binding protein</fullName>
    </submittedName>
</protein>
<dbReference type="AlphaFoldDB" id="A0A1I5DZW9"/>
<dbReference type="InterPro" id="IPR013611">
    <property type="entry name" value="Transp-assoc_OB_typ2"/>
</dbReference>
<dbReference type="GO" id="GO:0022857">
    <property type="term" value="F:transmembrane transporter activity"/>
    <property type="evidence" value="ECO:0007669"/>
    <property type="project" value="InterPro"/>
</dbReference>
<dbReference type="Pfam" id="PF00005">
    <property type="entry name" value="ABC_tran"/>
    <property type="match status" value="1"/>
</dbReference>
<evidence type="ECO:0000256" key="2">
    <source>
        <dbReference type="ARBA" id="ARBA00022741"/>
    </source>
</evidence>
<dbReference type="InterPro" id="IPR050093">
    <property type="entry name" value="ABC_SmlMolc_Importer"/>
</dbReference>
<evidence type="ECO:0000256" key="3">
    <source>
        <dbReference type="ARBA" id="ARBA00022840"/>
    </source>
</evidence>
<dbReference type="FunFam" id="3.40.50.300:FF:000425">
    <property type="entry name" value="Probable ABC transporter, ATP-binding subunit"/>
    <property type="match status" value="1"/>
</dbReference>
<evidence type="ECO:0000313" key="6">
    <source>
        <dbReference type="Proteomes" id="UP000198599"/>
    </source>
</evidence>
<dbReference type="PANTHER" id="PTHR42781">
    <property type="entry name" value="SPERMIDINE/PUTRESCINE IMPORT ATP-BINDING PROTEIN POTA"/>
    <property type="match status" value="1"/>
</dbReference>
<evidence type="ECO:0000256" key="1">
    <source>
        <dbReference type="ARBA" id="ARBA00022448"/>
    </source>
</evidence>
<feature type="domain" description="ABC transporter" evidence="4">
    <location>
        <begin position="3"/>
        <end position="233"/>
    </location>
</feature>
<dbReference type="GO" id="GO:0015697">
    <property type="term" value="P:quaternary ammonium group transport"/>
    <property type="evidence" value="ECO:0007669"/>
    <property type="project" value="UniProtKB-ARBA"/>
</dbReference>
<proteinExistence type="predicted"/>
<dbReference type="RefSeq" id="WP_092839525.1">
    <property type="nucleotide sequence ID" value="NZ_FOVP01000014.1"/>
</dbReference>
<evidence type="ECO:0000259" key="4">
    <source>
        <dbReference type="PROSITE" id="PS50893"/>
    </source>
</evidence>
<evidence type="ECO:0000313" key="5">
    <source>
        <dbReference type="EMBL" id="SFO04746.1"/>
    </source>
</evidence>
<sequence length="342" mass="37096">MYLSVENATKTFGKFTALDDVSISIEKGEFVCLLGPSGCGKTTLLRIIAGLTETDAGTVSVEGETLSNLPARKRGFGIVFQSYSLFPNMTVAENIGYGLKIRGAPNDRIAARVRELLDLIKMPTLADKFPAQLSGGQQQRIALARAIAVDPRVLLLDEPLSALDAKVRADLRGEIRHLQRSLGIPTLMVTHDQEEALALADKIICMNHGTVVQAGPPEDLYHRPATRFVADFMGTSNLIETDVIRRVQPKLLQTRPNGADAEYIACIRPEHIDLTPDAEGPATVRDISFLGNLKRLDLDSPLGPLQVETHGVDMFSPGDRLSLAIAPDHCVWVRDDLTGAGA</sequence>
<dbReference type="InterPro" id="IPR027417">
    <property type="entry name" value="P-loop_NTPase"/>
</dbReference>